<dbReference type="Proteomes" id="UP000198211">
    <property type="component" value="Unassembled WGS sequence"/>
</dbReference>
<dbReference type="STRING" id="4795.A0A225X000"/>
<keyword evidence="3" id="KW-1185">Reference proteome</keyword>
<gene>
    <name evidence="2" type="ORF">PHMEG_0002201</name>
</gene>
<evidence type="ECO:0000313" key="3">
    <source>
        <dbReference type="Proteomes" id="UP000198211"/>
    </source>
</evidence>
<dbReference type="AlphaFoldDB" id="A0A225X000"/>
<dbReference type="EMBL" id="NBNE01000093">
    <property type="protein sequence ID" value="OWZ22992.1"/>
    <property type="molecule type" value="Genomic_DNA"/>
</dbReference>
<sequence>MKNGFKSCGVDQCVYVKCLRNRYVYVCLYVDDMIIAAKTSDEIREATFKMKELGAAKFIFDMDIDHDKEVGTLMIKQACYIDDVAERFGQRDVKPVYNSCDFNLKVSKTQSLATDAERAEMRSEPYRSLVGCLLNITTCRRPDVACVVTQLSRFLANPGLEHWRPKLEFGFVYDRGSGEIKAEACTDADWGSSIDDRGSVSGVLVMIGNGPVVFKSKFQRTVALSSAEAEYMALSLCTQEVSWARAILKEMGHEQREGTQVWKGPLHWQTKLDIMLEQSMLTSVITSLKTSSKFCPGC</sequence>
<dbReference type="PANTHER" id="PTHR11439">
    <property type="entry name" value="GAG-POL-RELATED RETROTRANSPOSON"/>
    <property type="match status" value="1"/>
</dbReference>
<evidence type="ECO:0000259" key="1">
    <source>
        <dbReference type="Pfam" id="PF07727"/>
    </source>
</evidence>
<evidence type="ECO:0000313" key="2">
    <source>
        <dbReference type="EMBL" id="OWZ22992.1"/>
    </source>
</evidence>
<reference evidence="3" key="1">
    <citation type="submission" date="2017-03" db="EMBL/GenBank/DDBJ databases">
        <title>Phytopthora megakarya and P. palmivora, two closely related causual agents of cacao black pod achieved similar genome size and gene model numbers by different mechanisms.</title>
        <authorList>
            <person name="Ali S."/>
            <person name="Shao J."/>
            <person name="Larry D.J."/>
            <person name="Kronmiller B."/>
            <person name="Shen D."/>
            <person name="Strem M.D."/>
            <person name="Melnick R.L."/>
            <person name="Guiltinan M.J."/>
            <person name="Tyler B.M."/>
            <person name="Meinhardt L.W."/>
            <person name="Bailey B.A."/>
        </authorList>
    </citation>
    <scope>NUCLEOTIDE SEQUENCE [LARGE SCALE GENOMIC DNA]</scope>
    <source>
        <strain evidence="3">zdho120</strain>
    </source>
</reference>
<dbReference type="PANTHER" id="PTHR11439:SF440">
    <property type="entry name" value="INTEGRASE CATALYTIC DOMAIN-CONTAINING PROTEIN"/>
    <property type="match status" value="1"/>
</dbReference>
<proteinExistence type="predicted"/>
<comment type="caution">
    <text evidence="2">The sequence shown here is derived from an EMBL/GenBank/DDBJ whole genome shotgun (WGS) entry which is preliminary data.</text>
</comment>
<dbReference type="InterPro" id="IPR013103">
    <property type="entry name" value="RVT_2"/>
</dbReference>
<feature type="domain" description="Reverse transcriptase Ty1/copia-type" evidence="1">
    <location>
        <begin position="1"/>
        <end position="97"/>
    </location>
</feature>
<accession>A0A225X000</accession>
<dbReference type="Pfam" id="PF07727">
    <property type="entry name" value="RVT_2"/>
    <property type="match status" value="1"/>
</dbReference>
<dbReference type="CDD" id="cd09272">
    <property type="entry name" value="RNase_HI_RT_Ty1"/>
    <property type="match status" value="1"/>
</dbReference>
<name>A0A225X000_9STRA</name>
<protein>
    <submittedName>
        <fullName evidence="2">Integrase, catalytic core protein</fullName>
    </submittedName>
</protein>
<dbReference type="OrthoDB" id="123721at2759"/>
<organism evidence="2 3">
    <name type="scientific">Phytophthora megakarya</name>
    <dbReference type="NCBI Taxonomy" id="4795"/>
    <lineage>
        <taxon>Eukaryota</taxon>
        <taxon>Sar</taxon>
        <taxon>Stramenopiles</taxon>
        <taxon>Oomycota</taxon>
        <taxon>Peronosporomycetes</taxon>
        <taxon>Peronosporales</taxon>
        <taxon>Peronosporaceae</taxon>
        <taxon>Phytophthora</taxon>
    </lineage>
</organism>